<dbReference type="EMBL" id="JAQKRA010000017">
    <property type="protein sequence ID" value="MDB6492475.1"/>
    <property type="molecule type" value="Genomic_DNA"/>
</dbReference>
<dbReference type="Proteomes" id="UP001212008">
    <property type="component" value="Unassembled WGS sequence"/>
</dbReference>
<gene>
    <name evidence="2" type="ORF">PMN70_09825</name>
</gene>
<sequence length="125" mass="12918">YATKPSGWSKMYAYVYTGDGATAKNNAAWPGVEMTAMAAADSCAKAGTYKYEVPDLGEGTYRVIFSNGSGSQMPGASQPGFEFSGKVSWDGSSASLTAITCTATPPVIKTADITFSATADLKTGE</sequence>
<dbReference type="InterPro" id="IPR031965">
    <property type="entry name" value="CBM26"/>
</dbReference>
<dbReference type="GO" id="GO:0005975">
    <property type="term" value="P:carbohydrate metabolic process"/>
    <property type="evidence" value="ECO:0007669"/>
    <property type="project" value="UniProtKB-ARBA"/>
</dbReference>
<name>A0ABD4WA14_BIFPS</name>
<dbReference type="RefSeq" id="WP_271735652.1">
    <property type="nucleotide sequence ID" value="NZ_JAQKQX010000037.1"/>
</dbReference>
<protein>
    <submittedName>
        <fullName evidence="2">Starch-binding protein</fullName>
    </submittedName>
</protein>
<proteinExistence type="predicted"/>
<dbReference type="AlphaFoldDB" id="A0ABD4WA14"/>
<accession>A0ABD4WA14</accession>
<feature type="non-terminal residue" evidence="2">
    <location>
        <position position="125"/>
    </location>
</feature>
<evidence type="ECO:0000313" key="2">
    <source>
        <dbReference type="EMBL" id="MDB6492475.1"/>
    </source>
</evidence>
<organism evidence="2 3">
    <name type="scientific">Bifidobacterium pseudocatenulatum</name>
    <dbReference type="NCBI Taxonomy" id="28026"/>
    <lineage>
        <taxon>Bacteria</taxon>
        <taxon>Bacillati</taxon>
        <taxon>Actinomycetota</taxon>
        <taxon>Actinomycetes</taxon>
        <taxon>Bifidobacteriales</taxon>
        <taxon>Bifidobacteriaceae</taxon>
        <taxon>Bifidobacterium</taxon>
    </lineage>
</organism>
<evidence type="ECO:0000259" key="1">
    <source>
        <dbReference type="Pfam" id="PF16738"/>
    </source>
</evidence>
<comment type="caution">
    <text evidence="2">The sequence shown here is derived from an EMBL/GenBank/DDBJ whole genome shotgun (WGS) entry which is preliminary data.</text>
</comment>
<feature type="non-terminal residue" evidence="2">
    <location>
        <position position="1"/>
    </location>
</feature>
<dbReference type="InterPro" id="IPR013783">
    <property type="entry name" value="Ig-like_fold"/>
</dbReference>
<feature type="domain" description="Starch-binding module 26" evidence="1">
    <location>
        <begin position="3"/>
        <end position="77"/>
    </location>
</feature>
<dbReference type="Pfam" id="PF16738">
    <property type="entry name" value="CBM26"/>
    <property type="match status" value="1"/>
</dbReference>
<evidence type="ECO:0000313" key="3">
    <source>
        <dbReference type="Proteomes" id="UP001212008"/>
    </source>
</evidence>
<reference evidence="2 3" key="1">
    <citation type="submission" date="2023-01" db="EMBL/GenBank/DDBJ databases">
        <title>Human gut microbiome strain richness.</title>
        <authorList>
            <person name="Chen-Liaw A."/>
        </authorList>
    </citation>
    <scope>NUCLEOTIDE SEQUENCE [LARGE SCALE GENOMIC DNA]</scope>
    <source>
        <strain evidence="2 3">RTP21311st1_C8_RTP21311_201001</strain>
    </source>
</reference>
<dbReference type="Gene3D" id="2.60.40.10">
    <property type="entry name" value="Immunoglobulins"/>
    <property type="match status" value="1"/>
</dbReference>